<evidence type="ECO:0000313" key="3">
    <source>
        <dbReference type="EMBL" id="SKC75147.1"/>
    </source>
</evidence>
<feature type="compositionally biased region" description="Low complexity" evidence="1">
    <location>
        <begin position="113"/>
        <end position="126"/>
    </location>
</feature>
<keyword evidence="3" id="KW-0067">ATP-binding</keyword>
<dbReference type="Pfam" id="PF13400">
    <property type="entry name" value="Tad"/>
    <property type="match status" value="1"/>
</dbReference>
<organism evidence="3 4">
    <name type="scientific">Krasilnikoviella flava</name>
    <dbReference type="NCBI Taxonomy" id="526729"/>
    <lineage>
        <taxon>Bacteria</taxon>
        <taxon>Bacillati</taxon>
        <taxon>Actinomycetota</taxon>
        <taxon>Actinomycetes</taxon>
        <taxon>Micrococcales</taxon>
        <taxon>Promicromonosporaceae</taxon>
        <taxon>Krasilnikoviella</taxon>
    </lineage>
</organism>
<keyword evidence="3" id="KW-0347">Helicase</keyword>
<evidence type="ECO:0000259" key="2">
    <source>
        <dbReference type="Pfam" id="PF13400"/>
    </source>
</evidence>
<evidence type="ECO:0000313" key="4">
    <source>
        <dbReference type="Proteomes" id="UP000189777"/>
    </source>
</evidence>
<evidence type="ECO:0000256" key="1">
    <source>
        <dbReference type="SAM" id="MobiDB-lite"/>
    </source>
</evidence>
<dbReference type="InterPro" id="IPR021202">
    <property type="entry name" value="Rv3654c-like"/>
</dbReference>
<dbReference type="GO" id="GO:0004386">
    <property type="term" value="F:helicase activity"/>
    <property type="evidence" value="ECO:0007669"/>
    <property type="project" value="UniProtKB-KW"/>
</dbReference>
<feature type="domain" description="Putative Flp pilus-assembly TadG-like N-terminal" evidence="2">
    <location>
        <begin position="10"/>
        <end position="57"/>
    </location>
</feature>
<dbReference type="RefSeq" id="WP_079575649.1">
    <property type="nucleotide sequence ID" value="NZ_FUZQ01000006.1"/>
</dbReference>
<sequence length="142" mass="13667">MRRDTAGDRGAGTVVVLALAAVVVLLALAVGALGAAQRARGSAQAAADLGALAAATAWRQGGDPCATAAEAVRRNDGRLAACVPEGGGAVGVRVARPALGPEAGPWAASLGDATARARAGPRPAGTTGVGPDSPTGDDVRRG</sequence>
<keyword evidence="3" id="KW-0378">Hydrolase</keyword>
<dbReference type="AlphaFoldDB" id="A0A1T5LGG6"/>
<keyword evidence="4" id="KW-1185">Reference proteome</keyword>
<dbReference type="Proteomes" id="UP000189777">
    <property type="component" value="Unassembled WGS sequence"/>
</dbReference>
<accession>A0A1T5LGG6</accession>
<reference evidence="3 4" key="1">
    <citation type="submission" date="2017-02" db="EMBL/GenBank/DDBJ databases">
        <authorList>
            <person name="Peterson S.W."/>
        </authorList>
    </citation>
    <scope>NUCLEOTIDE SEQUENCE [LARGE SCALE GENOMIC DNA]</scope>
    <source>
        <strain evidence="3 4">DSM 21481</strain>
    </source>
</reference>
<dbReference type="EMBL" id="FUZQ01000006">
    <property type="protein sequence ID" value="SKC75147.1"/>
    <property type="molecule type" value="Genomic_DNA"/>
</dbReference>
<feature type="region of interest" description="Disordered" evidence="1">
    <location>
        <begin position="101"/>
        <end position="142"/>
    </location>
</feature>
<protein>
    <submittedName>
        <fullName evidence="3">Helicase/secretion neighborhood TadE-like protein</fullName>
    </submittedName>
</protein>
<gene>
    <name evidence="3" type="ORF">SAMN04324258_3374</name>
</gene>
<keyword evidence="3" id="KW-0547">Nucleotide-binding</keyword>
<name>A0A1T5LGG6_9MICO</name>
<proteinExistence type="predicted"/>
<dbReference type="STRING" id="526729.SAMN04324258_3374"/>
<dbReference type="NCBIfam" id="TIGR03816">
    <property type="entry name" value="tadE_like_DECH"/>
    <property type="match status" value="1"/>
</dbReference>
<dbReference type="InterPro" id="IPR028087">
    <property type="entry name" value="Tad_N"/>
</dbReference>